<evidence type="ECO:0000259" key="6">
    <source>
        <dbReference type="PROSITE" id="PS50850"/>
    </source>
</evidence>
<comment type="subcellular location">
    <subcellularLocation>
        <location evidence="1">Endomembrane system</location>
        <topology evidence="1">Multi-pass membrane protein</topology>
    </subcellularLocation>
</comment>
<evidence type="ECO:0000256" key="1">
    <source>
        <dbReference type="ARBA" id="ARBA00004127"/>
    </source>
</evidence>
<evidence type="ECO:0000256" key="2">
    <source>
        <dbReference type="ARBA" id="ARBA00022692"/>
    </source>
</evidence>
<feature type="transmembrane region" description="Helical" evidence="5">
    <location>
        <begin position="194"/>
        <end position="218"/>
    </location>
</feature>
<dbReference type="InterPro" id="IPR011701">
    <property type="entry name" value="MFS"/>
</dbReference>
<dbReference type="InterPro" id="IPR050495">
    <property type="entry name" value="ATG22/LtaA_families"/>
</dbReference>
<gene>
    <name evidence="7" type="ordered locus">Thal_0860</name>
</gene>
<evidence type="ECO:0000256" key="5">
    <source>
        <dbReference type="SAM" id="Phobius"/>
    </source>
</evidence>
<dbReference type="Proteomes" id="UP000002043">
    <property type="component" value="Chromosome"/>
</dbReference>
<feature type="transmembrane region" description="Helical" evidence="5">
    <location>
        <begin position="349"/>
        <end position="367"/>
    </location>
</feature>
<dbReference type="OrthoDB" id="11140at2"/>
<dbReference type="InterPro" id="IPR020846">
    <property type="entry name" value="MFS_dom"/>
</dbReference>
<feature type="transmembrane region" description="Helical" evidence="5">
    <location>
        <begin position="71"/>
        <end position="90"/>
    </location>
</feature>
<proteinExistence type="predicted"/>
<dbReference type="Pfam" id="PF07690">
    <property type="entry name" value="MFS_1"/>
    <property type="match status" value="1"/>
</dbReference>
<keyword evidence="8" id="KW-1185">Reference proteome</keyword>
<sequence length="372" mass="41808">MKHKLLAFALYDAGETFLSALVFSTLYPLYISQRVDVSLYSFLYGLSFFISFFLAIYLGKLADRYALRKRFFVLFTFMVFLCGVLLGLFWDSLVLTLSLYMLMVISHQQAWVFYSSMLVGFEKMGIASGFGVASGYVASAFALILVAPHMRVPYAFWQISLVFLLLSVPSLLLLTEPGQRAHVRIRDLLSDKKFLLLCVSILSLTEVANTLVAMMGVYLREVYSMQEGEIYRVIGLSALGGVLGGPLWGKLVDLLGAKRVFPVGFFLWLLFLVLLYLSSRAYVLAVGLWAGLSLAHLWTSSRVLLLENFPKGESSVRMSFLSLTERIASSVGLWVWSGLLVMTDHNYRLSALLMVVFPLLGFLLYLISRPSR</sequence>
<dbReference type="eggNOG" id="COG2270">
    <property type="taxonomic scope" value="Bacteria"/>
</dbReference>
<evidence type="ECO:0000256" key="3">
    <source>
        <dbReference type="ARBA" id="ARBA00022989"/>
    </source>
</evidence>
<protein>
    <submittedName>
        <fullName evidence="7">Major facilitator superfamily MFS_1</fullName>
    </submittedName>
</protein>
<reference evidence="8" key="1">
    <citation type="journal article" date="2010" name="Stand. Genomic Sci.">
        <title>Complete genome sequence of Thermocrinis albus type strain (HI 11/12T).</title>
        <authorList>
            <person name="Wirth R."/>
            <person name="Sikorski J."/>
            <person name="Brambilla E."/>
            <person name="Misra M."/>
            <person name="Lapidus A."/>
            <person name="Copeland A."/>
            <person name="Nolan M."/>
            <person name="Lucas S."/>
            <person name="Chen F."/>
            <person name="Tice H."/>
            <person name="Cheng J.F."/>
            <person name="Han C."/>
            <person name="Detter J.C."/>
            <person name="Tapia R."/>
            <person name="Bruce D."/>
            <person name="Goodwin L."/>
            <person name="Pitluck S."/>
            <person name="Pati A."/>
            <person name="Anderson I."/>
            <person name="Ivanova N."/>
            <person name="Mavromatis K."/>
            <person name="Mikhailova N."/>
            <person name="Chen A."/>
            <person name="Palaniappan K."/>
            <person name="Bilek Y."/>
            <person name="Hader T."/>
            <person name="Land M."/>
            <person name="Hauser L."/>
            <person name="Chang Y.J."/>
            <person name="Jeffries C.D."/>
            <person name="Tindall B.J."/>
            <person name="Rohde M."/>
            <person name="Goker M."/>
            <person name="Bristow J."/>
            <person name="Eisen J.A."/>
            <person name="Markowitz V."/>
            <person name="Hugenholtz P."/>
            <person name="Kyrpides N.C."/>
            <person name="Klenk H.P."/>
        </authorList>
    </citation>
    <scope>NUCLEOTIDE SEQUENCE [LARGE SCALE GENOMIC DNA]</scope>
    <source>
        <strain evidence="8">DSM 14484 / JCM 11386 / HI 11/12</strain>
    </source>
</reference>
<accession>D3SL63</accession>
<evidence type="ECO:0000313" key="8">
    <source>
        <dbReference type="Proteomes" id="UP000002043"/>
    </source>
</evidence>
<evidence type="ECO:0000313" key="7">
    <source>
        <dbReference type="EMBL" id="ADC89493.1"/>
    </source>
</evidence>
<dbReference type="EMBL" id="CP001931">
    <property type="protein sequence ID" value="ADC89493.1"/>
    <property type="molecule type" value="Genomic_DNA"/>
</dbReference>
<feature type="transmembrane region" description="Helical" evidence="5">
    <location>
        <begin position="126"/>
        <end position="148"/>
    </location>
</feature>
<organism evidence="7 8">
    <name type="scientific">Thermocrinis albus (strain DSM 14484 / JCM 11386 / HI 11/12)</name>
    <dbReference type="NCBI Taxonomy" id="638303"/>
    <lineage>
        <taxon>Bacteria</taxon>
        <taxon>Pseudomonadati</taxon>
        <taxon>Aquificota</taxon>
        <taxon>Aquificia</taxon>
        <taxon>Aquificales</taxon>
        <taxon>Aquificaceae</taxon>
        <taxon>Thermocrinis</taxon>
    </lineage>
</organism>
<evidence type="ECO:0000256" key="4">
    <source>
        <dbReference type="ARBA" id="ARBA00023136"/>
    </source>
</evidence>
<dbReference type="STRING" id="638303.Thal_0860"/>
<dbReference type="PANTHER" id="PTHR23519:SF1">
    <property type="entry name" value="AUTOPHAGY-RELATED PROTEIN 22"/>
    <property type="match status" value="1"/>
</dbReference>
<keyword evidence="4 5" id="KW-0472">Membrane</keyword>
<dbReference type="KEGG" id="tal:Thal_0860"/>
<feature type="domain" description="Major facilitator superfamily (MFS) profile" evidence="6">
    <location>
        <begin position="194"/>
        <end position="372"/>
    </location>
</feature>
<feature type="transmembrane region" description="Helical" evidence="5">
    <location>
        <begin position="326"/>
        <end position="343"/>
    </location>
</feature>
<dbReference type="SUPFAM" id="SSF103473">
    <property type="entry name" value="MFS general substrate transporter"/>
    <property type="match status" value="1"/>
</dbReference>
<dbReference type="InterPro" id="IPR036259">
    <property type="entry name" value="MFS_trans_sf"/>
</dbReference>
<feature type="transmembrane region" description="Helical" evidence="5">
    <location>
        <begin position="37"/>
        <end position="59"/>
    </location>
</feature>
<dbReference type="GO" id="GO:0022857">
    <property type="term" value="F:transmembrane transporter activity"/>
    <property type="evidence" value="ECO:0007669"/>
    <property type="project" value="InterPro"/>
</dbReference>
<name>D3SL63_THEAH</name>
<keyword evidence="2 5" id="KW-0812">Transmembrane</keyword>
<dbReference type="PROSITE" id="PS50850">
    <property type="entry name" value="MFS"/>
    <property type="match status" value="1"/>
</dbReference>
<dbReference type="HOGENOM" id="CLU_743804_0_0_0"/>
<keyword evidence="3 5" id="KW-1133">Transmembrane helix</keyword>
<feature type="transmembrane region" description="Helical" evidence="5">
    <location>
        <begin position="260"/>
        <end position="277"/>
    </location>
</feature>
<feature type="transmembrane region" description="Helical" evidence="5">
    <location>
        <begin position="154"/>
        <end position="174"/>
    </location>
</feature>
<dbReference type="RefSeq" id="WP_012991899.1">
    <property type="nucleotide sequence ID" value="NC_013894.1"/>
</dbReference>
<feature type="transmembrane region" description="Helical" evidence="5">
    <location>
        <begin position="7"/>
        <end position="31"/>
    </location>
</feature>
<dbReference type="GO" id="GO:0012505">
    <property type="term" value="C:endomembrane system"/>
    <property type="evidence" value="ECO:0007669"/>
    <property type="project" value="UniProtKB-SubCell"/>
</dbReference>
<dbReference type="AlphaFoldDB" id="D3SL63"/>
<dbReference type="PANTHER" id="PTHR23519">
    <property type="entry name" value="AUTOPHAGY-RELATED PROTEIN 22"/>
    <property type="match status" value="1"/>
</dbReference>
<feature type="transmembrane region" description="Helical" evidence="5">
    <location>
        <begin position="283"/>
        <end position="305"/>
    </location>
</feature>
<dbReference type="Gene3D" id="1.20.1250.20">
    <property type="entry name" value="MFS general substrate transporter like domains"/>
    <property type="match status" value="2"/>
</dbReference>
<feature type="transmembrane region" description="Helical" evidence="5">
    <location>
        <begin position="230"/>
        <end position="248"/>
    </location>
</feature>